<feature type="domain" description="RRM" evidence="7">
    <location>
        <begin position="326"/>
        <end position="404"/>
    </location>
</feature>
<keyword evidence="4" id="KW-0694">RNA-binding</keyword>
<accession>A0A168RVU4</accession>
<dbReference type="InterPro" id="IPR012337">
    <property type="entry name" value="RNaseH-like_sf"/>
</dbReference>
<evidence type="ECO:0000256" key="3">
    <source>
        <dbReference type="ARBA" id="ARBA00022833"/>
    </source>
</evidence>
<evidence type="ECO:0000313" key="9">
    <source>
        <dbReference type="EMBL" id="SAM07462.1"/>
    </source>
</evidence>
<dbReference type="InterPro" id="IPR035979">
    <property type="entry name" value="RBD_domain_sf"/>
</dbReference>
<dbReference type="SMART" id="SM00547">
    <property type="entry name" value="ZnF_RBZ"/>
    <property type="match status" value="3"/>
</dbReference>
<feature type="compositionally biased region" description="Polar residues" evidence="6">
    <location>
        <begin position="786"/>
        <end position="795"/>
    </location>
</feature>
<dbReference type="EMBL" id="LT554760">
    <property type="protein sequence ID" value="SAM07462.1"/>
    <property type="molecule type" value="Genomic_DNA"/>
</dbReference>
<feature type="domain" description="RanBP2-type" evidence="8">
    <location>
        <begin position="530"/>
        <end position="561"/>
    </location>
</feature>
<evidence type="ECO:0000256" key="1">
    <source>
        <dbReference type="ARBA" id="ARBA00022723"/>
    </source>
</evidence>
<dbReference type="InterPro" id="IPR012677">
    <property type="entry name" value="Nucleotide-bd_a/b_plait_sf"/>
</dbReference>
<keyword evidence="1" id="KW-0479">Metal-binding</keyword>
<feature type="compositionally biased region" description="Polar residues" evidence="6">
    <location>
        <begin position="500"/>
        <end position="511"/>
    </location>
</feature>
<dbReference type="PROSITE" id="PS01358">
    <property type="entry name" value="ZF_RANBP2_1"/>
    <property type="match status" value="3"/>
</dbReference>
<feature type="compositionally biased region" description="Acidic residues" evidence="6">
    <location>
        <begin position="29"/>
        <end position="40"/>
    </location>
</feature>
<dbReference type="OrthoDB" id="448399at2759"/>
<dbReference type="Gene3D" id="3.30.70.330">
    <property type="match status" value="1"/>
</dbReference>
<evidence type="ECO:0000259" key="7">
    <source>
        <dbReference type="PROSITE" id="PS50102"/>
    </source>
</evidence>
<dbReference type="PROSITE" id="PS50102">
    <property type="entry name" value="RRM"/>
    <property type="match status" value="1"/>
</dbReference>
<keyword evidence="3" id="KW-0862">Zinc</keyword>
<evidence type="ECO:0000259" key="8">
    <source>
        <dbReference type="PROSITE" id="PS50199"/>
    </source>
</evidence>
<feature type="region of interest" description="Disordered" evidence="6">
    <location>
        <begin position="770"/>
        <end position="795"/>
    </location>
</feature>
<dbReference type="PANTHER" id="PTHR23111">
    <property type="entry name" value="ZINC FINGER PROTEIN"/>
    <property type="match status" value="1"/>
</dbReference>
<dbReference type="SUPFAM" id="SSF54928">
    <property type="entry name" value="RNA-binding domain, RBD"/>
    <property type="match status" value="1"/>
</dbReference>
<feature type="domain" description="RanBP2-type" evidence="8">
    <location>
        <begin position="427"/>
        <end position="456"/>
    </location>
</feature>
<dbReference type="SMART" id="SM00360">
    <property type="entry name" value="RRM"/>
    <property type="match status" value="1"/>
</dbReference>
<evidence type="ECO:0000256" key="2">
    <source>
        <dbReference type="ARBA" id="ARBA00022771"/>
    </source>
</evidence>
<keyword evidence="2 5" id="KW-0863">Zinc-finger</keyword>
<dbReference type="InterPro" id="IPR036443">
    <property type="entry name" value="Znf_RanBP2_sf"/>
</dbReference>
<dbReference type="Pfam" id="PF00641">
    <property type="entry name" value="Zn_ribbon_RanBP"/>
    <property type="match status" value="3"/>
</dbReference>
<dbReference type="FunCoup" id="A0A168RVU4">
    <property type="interactions" value="74"/>
</dbReference>
<dbReference type="InterPro" id="IPR013520">
    <property type="entry name" value="Ribonucl_H"/>
</dbReference>
<dbReference type="Gene3D" id="3.30.420.10">
    <property type="entry name" value="Ribonuclease H-like superfamily/Ribonuclease H"/>
    <property type="match status" value="1"/>
</dbReference>
<dbReference type="OMA" id="DWKCGEN"/>
<sequence length="795" mass="85667">MDPLANRKRAADSDTEEDVPNKKQAVDAVDLDDYDAADANDLDHDQIQEQEQEFTDALSTYDQINDGQIAAASTDDENEADADDTTSDVHIPYQCLIMLNVEVTCDENPSNPAAVQVTKEHAEIIQLSFAIVKTSNMCLIKEHTINVKPERTPITPFCTQVSGVTPDMVASAGSLKDAVDSLDKIIQTEIVDKQMDFCFVTHGGWALRIQLSREARDKKLELPDYLSQPCMFDLKQEIQRWQVHHPDVHLLTTNIKELCDTFNVSVVRKAGQGNTNTTETTPSNIDIPQTSIGIVKYLTIFKHNDVFVHPINTAADLEQFKKEESKVVHLAGLPNEVTQGELDAWFSSNGLRPATMWMMQSNDQPKPSVSGFVVFHHHDDAIRALLLNGRCLSDRVIEVSPSSERVVEAANTMLGPFPLQAKTRQVRPGDWTCANCAFHNFASRRYCFKCNAENPTGPSTASSASAHVGGGVSAAPVSYNIGGNHQSNSSSGLPPSASSVTPATATQPYSYSSGPTHHGHGAPHGGSSFSMGDWTCPNSSCNFHNYASRAQCMKCGTYRPSGPGGGGAPPLHHSHPSNTGYNPHHHYNAPRPHHGPNFRPGDWYCPNISCGFQNFASRNSCYKCHTPNPSPSAPQSNYGGPGAAGGGHGSYGYDHGAGGGAPYGGNAYGSGYGNLPPGNMMAPGTGGHGFRAGDLCKADSLWKMQRSQPRTISLHGSIRLLIRKTLVEKGVGVGWIGLDLVWSVGRVMGLSGKVRVGCGDIWSRVEGSDTVTSAAGFPPPPPPSDSLFTHTHVNH</sequence>
<protein>
    <submittedName>
        <fullName evidence="9">Uncharacterized protein</fullName>
    </submittedName>
</protein>
<dbReference type="Gene3D" id="4.10.1060.10">
    <property type="entry name" value="Zinc finger, RanBP2-type"/>
    <property type="match status" value="3"/>
</dbReference>
<feature type="region of interest" description="Disordered" evidence="6">
    <location>
        <begin position="563"/>
        <end position="593"/>
    </location>
</feature>
<proteinExistence type="predicted"/>
<dbReference type="AlphaFoldDB" id="A0A168RVU4"/>
<evidence type="ECO:0000256" key="5">
    <source>
        <dbReference type="PROSITE-ProRule" id="PRU00322"/>
    </source>
</evidence>
<feature type="compositionally biased region" description="Basic residues" evidence="6">
    <location>
        <begin position="583"/>
        <end position="593"/>
    </location>
</feature>
<dbReference type="SUPFAM" id="SSF90209">
    <property type="entry name" value="Ran binding protein zinc finger-like"/>
    <property type="match status" value="3"/>
</dbReference>
<evidence type="ECO:0000256" key="4">
    <source>
        <dbReference type="PROSITE-ProRule" id="PRU00176"/>
    </source>
</evidence>
<feature type="region of interest" description="Disordered" evidence="6">
    <location>
        <begin position="1"/>
        <end position="42"/>
    </location>
</feature>
<evidence type="ECO:0000313" key="10">
    <source>
        <dbReference type="Proteomes" id="UP000078561"/>
    </source>
</evidence>
<reference evidence="9" key="1">
    <citation type="submission" date="2016-04" db="EMBL/GenBank/DDBJ databases">
        <authorList>
            <person name="Evans L.H."/>
            <person name="Alamgir A."/>
            <person name="Owens N."/>
            <person name="Weber N.D."/>
            <person name="Virtaneva K."/>
            <person name="Barbian K."/>
            <person name="Babar A."/>
            <person name="Rosenke K."/>
        </authorList>
    </citation>
    <scope>NUCLEOTIDE SEQUENCE [LARGE SCALE GENOMIC DNA]</scope>
    <source>
        <strain evidence="9">CBS 101.48</strain>
    </source>
</reference>
<gene>
    <name evidence="9" type="primary">ABSGL_13105.1 scaffold 13659</name>
</gene>
<name>A0A168RVU4_ABSGL</name>
<dbReference type="GO" id="GO:0003729">
    <property type="term" value="F:mRNA binding"/>
    <property type="evidence" value="ECO:0007669"/>
    <property type="project" value="TreeGrafter"/>
</dbReference>
<keyword evidence="10" id="KW-1185">Reference proteome</keyword>
<dbReference type="PROSITE" id="PS50199">
    <property type="entry name" value="ZF_RANBP2_2"/>
    <property type="match status" value="3"/>
</dbReference>
<dbReference type="STRING" id="4829.A0A168RVU4"/>
<dbReference type="Pfam" id="PF00076">
    <property type="entry name" value="RRM_1"/>
    <property type="match status" value="1"/>
</dbReference>
<dbReference type="Proteomes" id="UP000078561">
    <property type="component" value="Unassembled WGS sequence"/>
</dbReference>
<dbReference type="SUPFAM" id="SSF53098">
    <property type="entry name" value="Ribonuclease H-like"/>
    <property type="match status" value="1"/>
</dbReference>
<dbReference type="GO" id="GO:0008270">
    <property type="term" value="F:zinc ion binding"/>
    <property type="evidence" value="ECO:0007669"/>
    <property type="project" value="UniProtKB-KW"/>
</dbReference>
<dbReference type="PANTHER" id="PTHR23111:SF40">
    <property type="entry name" value="RNA-BINDING PROTEIN INVOLVED IN HETEROCHROMATIN ASSEMBLY-RELATED"/>
    <property type="match status" value="1"/>
</dbReference>
<feature type="domain" description="RanBP2-type" evidence="8">
    <location>
        <begin position="599"/>
        <end position="630"/>
    </location>
</feature>
<feature type="compositionally biased region" description="Low complexity" evidence="6">
    <location>
        <begin position="487"/>
        <end position="499"/>
    </location>
</feature>
<feature type="region of interest" description="Disordered" evidence="6">
    <location>
        <begin position="479"/>
        <end position="524"/>
    </location>
</feature>
<dbReference type="InterPro" id="IPR001876">
    <property type="entry name" value="Znf_RanBP2"/>
</dbReference>
<evidence type="ECO:0000256" key="6">
    <source>
        <dbReference type="SAM" id="MobiDB-lite"/>
    </source>
</evidence>
<dbReference type="InParanoid" id="A0A168RVU4"/>
<dbReference type="Pfam" id="PF00929">
    <property type="entry name" value="RNase_T"/>
    <property type="match status" value="1"/>
</dbReference>
<dbReference type="InterPro" id="IPR000504">
    <property type="entry name" value="RRM_dom"/>
</dbReference>
<organism evidence="9">
    <name type="scientific">Absidia glauca</name>
    <name type="common">Pin mould</name>
    <dbReference type="NCBI Taxonomy" id="4829"/>
    <lineage>
        <taxon>Eukaryota</taxon>
        <taxon>Fungi</taxon>
        <taxon>Fungi incertae sedis</taxon>
        <taxon>Mucoromycota</taxon>
        <taxon>Mucoromycotina</taxon>
        <taxon>Mucoromycetes</taxon>
        <taxon>Mucorales</taxon>
        <taxon>Cunninghamellaceae</taxon>
        <taxon>Absidia</taxon>
    </lineage>
</organism>
<dbReference type="InterPro" id="IPR036397">
    <property type="entry name" value="RNaseH_sf"/>
</dbReference>